<dbReference type="PANTHER" id="PTHR48109:SF4">
    <property type="entry name" value="DIHYDROOROTATE DEHYDROGENASE (QUINONE), MITOCHONDRIAL"/>
    <property type="match status" value="1"/>
</dbReference>
<feature type="binding site" evidence="11">
    <location>
        <position position="71"/>
    </location>
    <ligand>
        <name>substrate</name>
    </ligand>
</feature>
<dbReference type="InterPro" id="IPR005719">
    <property type="entry name" value="Dihydroorotate_DH_2"/>
</dbReference>
<evidence type="ECO:0000256" key="6">
    <source>
        <dbReference type="ARBA" id="ARBA00022643"/>
    </source>
</evidence>
<feature type="binding site" evidence="11">
    <location>
        <position position="282"/>
    </location>
    <ligand>
        <name>FMN</name>
        <dbReference type="ChEBI" id="CHEBI:58210"/>
    </ligand>
</feature>
<feature type="binding site" evidence="11">
    <location>
        <position position="256"/>
    </location>
    <ligand>
        <name>FMN</name>
        <dbReference type="ChEBI" id="CHEBI:58210"/>
    </ligand>
</feature>
<feature type="binding site" evidence="11">
    <location>
        <position position="228"/>
    </location>
    <ligand>
        <name>FMN</name>
        <dbReference type="ChEBI" id="CHEBI:58210"/>
    </ligand>
</feature>
<dbReference type="NCBIfam" id="NF003652">
    <property type="entry name" value="PRK05286.2-5"/>
    <property type="match status" value="1"/>
</dbReference>
<feature type="binding site" evidence="11">
    <location>
        <position position="191"/>
    </location>
    <ligand>
        <name>substrate</name>
    </ligand>
</feature>
<feature type="domain" description="Dihydroorotate dehydrogenase catalytic" evidence="12">
    <location>
        <begin position="50"/>
        <end position="354"/>
    </location>
</feature>
<evidence type="ECO:0000259" key="12">
    <source>
        <dbReference type="Pfam" id="PF01180"/>
    </source>
</evidence>
<feature type="active site" description="Nucleophile" evidence="11">
    <location>
        <position position="189"/>
    </location>
</feature>
<evidence type="ECO:0000313" key="13">
    <source>
        <dbReference type="EMBL" id="GGC83065.1"/>
    </source>
</evidence>
<proteinExistence type="inferred from homology"/>
<dbReference type="InterPro" id="IPR013785">
    <property type="entry name" value="Aldolase_TIM"/>
</dbReference>
<comment type="function">
    <text evidence="1 11">Catalyzes the conversion of dihydroorotate to orotate with quinone as electron acceptor.</text>
</comment>
<comment type="catalytic activity">
    <reaction evidence="10 11">
        <text>(S)-dihydroorotate + a quinone = orotate + a quinol</text>
        <dbReference type="Rhea" id="RHEA:30187"/>
        <dbReference type="ChEBI" id="CHEBI:24646"/>
        <dbReference type="ChEBI" id="CHEBI:30839"/>
        <dbReference type="ChEBI" id="CHEBI:30864"/>
        <dbReference type="ChEBI" id="CHEBI:132124"/>
        <dbReference type="EC" id="1.3.5.2"/>
    </reaction>
</comment>
<keyword evidence="9 11" id="KW-0472">Membrane</keyword>
<accession>A0ABQ1NRE4</accession>
<evidence type="ECO:0000256" key="10">
    <source>
        <dbReference type="ARBA" id="ARBA00048639"/>
    </source>
</evidence>
<dbReference type="CDD" id="cd04738">
    <property type="entry name" value="DHOD_2_like"/>
    <property type="match status" value="1"/>
</dbReference>
<keyword evidence="14" id="KW-1185">Reference proteome</keyword>
<evidence type="ECO:0000256" key="7">
    <source>
        <dbReference type="ARBA" id="ARBA00022975"/>
    </source>
</evidence>
<feature type="binding site" evidence="11">
    <location>
        <begin position="257"/>
        <end position="258"/>
    </location>
    <ligand>
        <name>substrate</name>
    </ligand>
</feature>
<gene>
    <name evidence="11 13" type="primary">pyrD</name>
    <name evidence="13" type="ORF">GCM10011512_07270</name>
</gene>
<dbReference type="EC" id="1.3.5.2" evidence="11"/>
<reference evidence="14" key="1">
    <citation type="journal article" date="2019" name="Int. J. Syst. Evol. Microbiol.">
        <title>The Global Catalogue of Microorganisms (GCM) 10K type strain sequencing project: providing services to taxonomists for standard genome sequencing and annotation.</title>
        <authorList>
            <consortium name="The Broad Institute Genomics Platform"/>
            <consortium name="The Broad Institute Genome Sequencing Center for Infectious Disease"/>
            <person name="Wu L."/>
            <person name="Ma J."/>
        </authorList>
    </citation>
    <scope>NUCLEOTIDE SEQUENCE [LARGE SCALE GENOMIC DNA]</scope>
    <source>
        <strain evidence="14">CGMCC 1.15480</strain>
    </source>
</reference>
<evidence type="ECO:0000313" key="14">
    <source>
        <dbReference type="Proteomes" id="UP000597761"/>
    </source>
</evidence>
<evidence type="ECO:0000256" key="5">
    <source>
        <dbReference type="ARBA" id="ARBA00022630"/>
    </source>
</evidence>
<protein>
    <recommendedName>
        <fullName evidence="11">Dihydroorotate dehydrogenase (quinone)</fullName>
        <ecNumber evidence="11">1.3.5.2</ecNumber>
    </recommendedName>
    <alternativeName>
        <fullName evidence="11">DHOdehase</fullName>
        <shortName evidence="11">DHOD</shortName>
        <shortName evidence="11">DHODase</shortName>
    </alternativeName>
    <alternativeName>
        <fullName evidence="11">Dihydroorotate oxidase</fullName>
    </alternativeName>
</protein>
<feature type="binding site" evidence="11">
    <location>
        <begin position="67"/>
        <end position="71"/>
    </location>
    <ligand>
        <name>FMN</name>
        <dbReference type="ChEBI" id="CHEBI:58210"/>
    </ligand>
</feature>
<evidence type="ECO:0000256" key="8">
    <source>
        <dbReference type="ARBA" id="ARBA00023002"/>
    </source>
</evidence>
<evidence type="ECO:0000256" key="9">
    <source>
        <dbReference type="ARBA" id="ARBA00023136"/>
    </source>
</evidence>
<dbReference type="NCBIfam" id="NF003645">
    <property type="entry name" value="PRK05286.1-2"/>
    <property type="match status" value="1"/>
</dbReference>
<dbReference type="RefSeq" id="WP_188666379.1">
    <property type="nucleotide sequence ID" value="NZ_BMJI01000002.1"/>
</dbReference>
<comment type="similarity">
    <text evidence="4 11">Belongs to the dihydroorotate dehydrogenase family. Type 2 subfamily.</text>
</comment>
<dbReference type="Pfam" id="PF01180">
    <property type="entry name" value="DHO_dh"/>
    <property type="match status" value="1"/>
</dbReference>
<evidence type="ECO:0000256" key="11">
    <source>
        <dbReference type="HAMAP-Rule" id="MF_00225"/>
    </source>
</evidence>
<dbReference type="InterPro" id="IPR001295">
    <property type="entry name" value="Dihydroorotate_DH_CS"/>
</dbReference>
<evidence type="ECO:0000256" key="4">
    <source>
        <dbReference type="ARBA" id="ARBA00005359"/>
    </source>
</evidence>
<feature type="binding site" evidence="11">
    <location>
        <begin position="332"/>
        <end position="333"/>
    </location>
    <ligand>
        <name>FMN</name>
        <dbReference type="ChEBI" id="CHEBI:58210"/>
    </ligand>
</feature>
<keyword evidence="6 11" id="KW-0288">FMN</keyword>
<dbReference type="PROSITE" id="PS00911">
    <property type="entry name" value="DHODEHASE_1"/>
    <property type="match status" value="1"/>
</dbReference>
<dbReference type="NCBIfam" id="TIGR01036">
    <property type="entry name" value="pyrD_sub2"/>
    <property type="match status" value="1"/>
</dbReference>
<feature type="binding site" evidence="11">
    <location>
        <position position="153"/>
    </location>
    <ligand>
        <name>FMN</name>
        <dbReference type="ChEBI" id="CHEBI:58210"/>
    </ligand>
</feature>
<dbReference type="PANTHER" id="PTHR48109">
    <property type="entry name" value="DIHYDROOROTATE DEHYDROGENASE (QUINONE), MITOCHONDRIAL-RELATED"/>
    <property type="match status" value="1"/>
</dbReference>
<comment type="subunit">
    <text evidence="11">Monomer.</text>
</comment>
<comment type="caution">
    <text evidence="13">The sequence shown here is derived from an EMBL/GenBank/DDBJ whole genome shotgun (WGS) entry which is preliminary data.</text>
</comment>
<dbReference type="InterPro" id="IPR050074">
    <property type="entry name" value="DHO_dehydrogenase"/>
</dbReference>
<comment type="subcellular location">
    <subcellularLocation>
        <location evidence="11">Cell membrane</location>
        <topology evidence="11">Peripheral membrane protein</topology>
    </subcellularLocation>
    <subcellularLocation>
        <location evidence="2">Membrane</location>
    </subcellularLocation>
</comment>
<dbReference type="PROSITE" id="PS00912">
    <property type="entry name" value="DHODEHASE_2"/>
    <property type="match status" value="1"/>
</dbReference>
<dbReference type="HAMAP" id="MF_00225">
    <property type="entry name" value="DHO_dh_type2"/>
    <property type="match status" value="1"/>
</dbReference>
<feature type="binding site" evidence="11">
    <location>
        <position position="311"/>
    </location>
    <ligand>
        <name>FMN</name>
        <dbReference type="ChEBI" id="CHEBI:58210"/>
    </ligand>
</feature>
<keyword evidence="7 11" id="KW-0665">Pyrimidine biosynthesis</keyword>
<feature type="binding site" evidence="11">
    <location>
        <position position="186"/>
    </location>
    <ligand>
        <name>substrate</name>
    </ligand>
</feature>
<keyword evidence="5 11" id="KW-0285">Flavoprotein</keyword>
<feature type="binding site" evidence="11">
    <location>
        <begin position="116"/>
        <end position="120"/>
    </location>
    <ligand>
        <name>substrate</name>
    </ligand>
</feature>
<evidence type="ECO:0000256" key="2">
    <source>
        <dbReference type="ARBA" id="ARBA00004370"/>
    </source>
</evidence>
<name>A0ABQ1NRE4_9MICC</name>
<comment type="cofactor">
    <cofactor evidence="11">
        <name>FMN</name>
        <dbReference type="ChEBI" id="CHEBI:58210"/>
    </cofactor>
    <text evidence="11">Binds 1 FMN per subunit.</text>
</comment>
<evidence type="ECO:0000256" key="3">
    <source>
        <dbReference type="ARBA" id="ARBA00005161"/>
    </source>
</evidence>
<feature type="binding site" evidence="11">
    <location>
        <position position="186"/>
    </location>
    <ligand>
        <name>FMN</name>
        <dbReference type="ChEBI" id="CHEBI:58210"/>
    </ligand>
</feature>
<keyword evidence="8 11" id="KW-0560">Oxidoreductase</keyword>
<dbReference type="NCBIfam" id="NF003648">
    <property type="entry name" value="PRK05286.2-1"/>
    <property type="match status" value="1"/>
</dbReference>
<feature type="binding site" evidence="11">
    <location>
        <position position="91"/>
    </location>
    <ligand>
        <name>FMN</name>
        <dbReference type="ChEBI" id="CHEBI:58210"/>
    </ligand>
</feature>
<keyword evidence="11" id="KW-1003">Cell membrane</keyword>
<dbReference type="Gene3D" id="3.20.20.70">
    <property type="entry name" value="Aldolase class I"/>
    <property type="match status" value="1"/>
</dbReference>
<organism evidence="13 14">
    <name type="scientific">Tersicoccus solisilvae</name>
    <dbReference type="NCBI Taxonomy" id="1882339"/>
    <lineage>
        <taxon>Bacteria</taxon>
        <taxon>Bacillati</taxon>
        <taxon>Actinomycetota</taxon>
        <taxon>Actinomycetes</taxon>
        <taxon>Micrococcales</taxon>
        <taxon>Micrococcaceae</taxon>
        <taxon>Tersicoccus</taxon>
    </lineage>
</organism>
<dbReference type="EMBL" id="BMJI01000002">
    <property type="protein sequence ID" value="GGC83065.1"/>
    <property type="molecule type" value="Genomic_DNA"/>
</dbReference>
<evidence type="ECO:0000256" key="1">
    <source>
        <dbReference type="ARBA" id="ARBA00003125"/>
    </source>
</evidence>
<dbReference type="SUPFAM" id="SSF51395">
    <property type="entry name" value="FMN-linked oxidoreductases"/>
    <property type="match status" value="1"/>
</dbReference>
<sequence length="359" mass="37456">MRVYPLVFRAAFSWMDAERAHGIGAGLIGLAHRVGAGRVLRRIAAPDPALRTTVMGLDFPSPFGLAAGFDKHGRHTVALTDLGFGHIEVGTITGTAQPGNPRPRLFRLIADRAVINRMGFNNDGAAALAPRLAAARAALSRDHGAPRPIIGVNIGKTKAVPLEDAVADYELSARTLAPHADYLVVNVSSPNTPGLRQLQEIDALAPLLRAVRAAATAAGRPDVPLLVKIAPDLADEDVDAVAALALELDLDGIIATNTTLRRDGLATDAATVAGAGAGGLSGAPLADRSLAVLHRLKTAVGDRLALVSVGGVTTADDVAERLVAGADLVQGYTAFLYEGPFWARRINRGLARRLGAVRR</sequence>
<comment type="pathway">
    <text evidence="3 11">Pyrimidine metabolism; UMP biosynthesis via de novo pathway; orotate from (S)-dihydroorotate (quinone route): step 1/1.</text>
</comment>
<dbReference type="InterPro" id="IPR005720">
    <property type="entry name" value="Dihydroorotate_DH_cat"/>
</dbReference>
<dbReference type="Proteomes" id="UP000597761">
    <property type="component" value="Unassembled WGS sequence"/>
</dbReference>